<proteinExistence type="predicted"/>
<keyword evidence="1" id="KW-0560">Oxidoreductase</keyword>
<accession>A0A382A7W1</accession>
<gene>
    <name evidence="2" type="ORF">METZ01_LOCUS149991</name>
</gene>
<dbReference type="GO" id="GO:0016491">
    <property type="term" value="F:oxidoreductase activity"/>
    <property type="evidence" value="ECO:0007669"/>
    <property type="project" value="UniProtKB-KW"/>
</dbReference>
<sequence>GGDSFGESESSLIKSVNDYKPTELMRDVQLMNAGKDFRGRDLSDPIDICVGATIDLGRDIYREAFLTYQKVRSGAQFFITQPIFYPSQIREFLEAYLEISGTNLIEPVFWGLQILTRDGVTFSSVPMEFRDRVESGEDGVDIALSQWEALKTFGIDALYVIPPIARGGARDYNVASRFIKQLN</sequence>
<name>A0A382A7W1_9ZZZZ</name>
<organism evidence="2">
    <name type="scientific">marine metagenome</name>
    <dbReference type="NCBI Taxonomy" id="408172"/>
    <lineage>
        <taxon>unclassified sequences</taxon>
        <taxon>metagenomes</taxon>
        <taxon>ecological metagenomes</taxon>
    </lineage>
</organism>
<dbReference type="EMBL" id="UINC01024115">
    <property type="protein sequence ID" value="SVA97137.1"/>
    <property type="molecule type" value="Genomic_DNA"/>
</dbReference>
<dbReference type="AlphaFoldDB" id="A0A382A7W1"/>
<evidence type="ECO:0000256" key="1">
    <source>
        <dbReference type="ARBA" id="ARBA00023002"/>
    </source>
</evidence>
<evidence type="ECO:0000313" key="2">
    <source>
        <dbReference type="EMBL" id="SVA97137.1"/>
    </source>
</evidence>
<evidence type="ECO:0008006" key="3">
    <source>
        <dbReference type="Google" id="ProtNLM"/>
    </source>
</evidence>
<dbReference type="Gene3D" id="3.20.20.220">
    <property type="match status" value="1"/>
</dbReference>
<dbReference type="InterPro" id="IPR029041">
    <property type="entry name" value="FAD-linked_oxidoreductase-like"/>
</dbReference>
<reference evidence="2" key="1">
    <citation type="submission" date="2018-05" db="EMBL/GenBank/DDBJ databases">
        <authorList>
            <person name="Lanie J.A."/>
            <person name="Ng W.-L."/>
            <person name="Kazmierczak K.M."/>
            <person name="Andrzejewski T.M."/>
            <person name="Davidsen T.M."/>
            <person name="Wayne K.J."/>
            <person name="Tettelin H."/>
            <person name="Glass J.I."/>
            <person name="Rusch D."/>
            <person name="Podicherti R."/>
            <person name="Tsui H.-C.T."/>
            <person name="Winkler M.E."/>
        </authorList>
    </citation>
    <scope>NUCLEOTIDE SEQUENCE</scope>
</reference>
<feature type="non-terminal residue" evidence="2">
    <location>
        <position position="1"/>
    </location>
</feature>
<dbReference type="SUPFAM" id="SSF51730">
    <property type="entry name" value="FAD-linked oxidoreductase"/>
    <property type="match status" value="1"/>
</dbReference>
<protein>
    <recommendedName>
        <fullName evidence="3">Methylenetetrahydrofolate reductase (NAD(P)H)</fullName>
    </recommendedName>
</protein>